<feature type="compositionally biased region" description="Polar residues" evidence="1">
    <location>
        <begin position="39"/>
        <end position="55"/>
    </location>
</feature>
<feature type="region of interest" description="Disordered" evidence="1">
    <location>
        <begin position="31"/>
        <end position="55"/>
    </location>
</feature>
<organism evidence="3 4">
    <name type="scientific">Chromohalobacter marismortui</name>
    <dbReference type="NCBI Taxonomy" id="42055"/>
    <lineage>
        <taxon>Bacteria</taxon>
        <taxon>Pseudomonadati</taxon>
        <taxon>Pseudomonadota</taxon>
        <taxon>Gammaproteobacteria</taxon>
        <taxon>Oceanospirillales</taxon>
        <taxon>Halomonadaceae</taxon>
        <taxon>Chromohalobacter</taxon>
    </lineage>
</organism>
<dbReference type="Proteomes" id="UP000295380">
    <property type="component" value="Unassembled WGS sequence"/>
</dbReference>
<protein>
    <recommendedName>
        <fullName evidence="5">Small secreted protein</fullName>
    </recommendedName>
</protein>
<evidence type="ECO:0000256" key="1">
    <source>
        <dbReference type="SAM" id="MobiDB-lite"/>
    </source>
</evidence>
<dbReference type="EMBL" id="SOBR01000004">
    <property type="protein sequence ID" value="TDU22094.1"/>
    <property type="molecule type" value="Genomic_DNA"/>
</dbReference>
<feature type="signal peptide" evidence="2">
    <location>
        <begin position="1"/>
        <end position="20"/>
    </location>
</feature>
<name>A0A4R7NMN5_9GAMM</name>
<gene>
    <name evidence="3" type="ORF">C8E00_104274</name>
</gene>
<feature type="chain" id="PRO_5020997020" description="Small secreted protein" evidence="2">
    <location>
        <begin position="21"/>
        <end position="55"/>
    </location>
</feature>
<evidence type="ECO:0008006" key="5">
    <source>
        <dbReference type="Google" id="ProtNLM"/>
    </source>
</evidence>
<keyword evidence="4" id="KW-1185">Reference proteome</keyword>
<evidence type="ECO:0000256" key="2">
    <source>
        <dbReference type="SAM" id="SignalP"/>
    </source>
</evidence>
<reference evidence="3 4" key="1">
    <citation type="submission" date="2019-03" db="EMBL/GenBank/DDBJ databases">
        <title>Genomic Encyclopedia of Type Strains, Phase IV (KMG-IV): sequencing the most valuable type-strain genomes for metagenomic binning, comparative biology and taxonomic classification.</title>
        <authorList>
            <person name="Goeker M."/>
        </authorList>
    </citation>
    <scope>NUCLEOTIDE SEQUENCE [LARGE SCALE GENOMIC DNA]</scope>
    <source>
        <strain evidence="3 4">DSM 6770</strain>
    </source>
</reference>
<proteinExistence type="predicted"/>
<evidence type="ECO:0000313" key="4">
    <source>
        <dbReference type="Proteomes" id="UP000295380"/>
    </source>
</evidence>
<dbReference type="AlphaFoldDB" id="A0A4R7NMN5"/>
<comment type="caution">
    <text evidence="3">The sequence shown here is derived from an EMBL/GenBank/DDBJ whole genome shotgun (WGS) entry which is preliminary data.</text>
</comment>
<dbReference type="PROSITE" id="PS51257">
    <property type="entry name" value="PROKAR_LIPOPROTEIN"/>
    <property type="match status" value="1"/>
</dbReference>
<dbReference type="RefSeq" id="WP_166638303.1">
    <property type="nucleotide sequence ID" value="NZ_SOBR01000004.1"/>
</dbReference>
<accession>A0A4R7NMN5</accession>
<sequence length="55" mass="5648">MRYLLAMAGVVLLVAGLAGCTVNTYDNGQREVKAGVPQSGPTSNPADISRSAETP</sequence>
<evidence type="ECO:0000313" key="3">
    <source>
        <dbReference type="EMBL" id="TDU22094.1"/>
    </source>
</evidence>
<keyword evidence="2" id="KW-0732">Signal</keyword>